<accession>A0A0A2AQ94</accession>
<dbReference type="STRING" id="167548.EU98_0499"/>
<dbReference type="EMBL" id="JNAO01000004">
    <property type="protein sequence ID" value="KGG02559.1"/>
    <property type="molecule type" value="Genomic_DNA"/>
</dbReference>
<evidence type="ECO:0000313" key="1">
    <source>
        <dbReference type="EMBL" id="KGG02559.1"/>
    </source>
</evidence>
<dbReference type="SUPFAM" id="SSF56235">
    <property type="entry name" value="N-terminal nucleophile aminohydrolases (Ntn hydrolases)"/>
    <property type="match status" value="1"/>
</dbReference>
<dbReference type="Gene3D" id="3.60.20.10">
    <property type="entry name" value="Glutamine Phosphoribosylpyrophosphate, subunit 1, domain 1"/>
    <property type="match status" value="1"/>
</dbReference>
<dbReference type="InterPro" id="IPR029055">
    <property type="entry name" value="Ntn_hydrolases_N"/>
</dbReference>
<dbReference type="RefSeq" id="WP_032515344.1">
    <property type="nucleotide sequence ID" value="NZ_JNAO01000004.1"/>
</dbReference>
<sequence>MTFSIIGFDPLKNRFGVAVSSCHIAVGSTVSFVRSQVGAVATQGQTNPYLGIRSLESLQSCSDSKIVLEDLIKEDFGREKRQVHLIDKYGRSACWTGQECFQTSGHISGENFSVAGNFLENIEVLEVMADVFKQSDPNIKLGKRLLDALNAGESVGGDKRSLRSTSSALKVSGELGFPLLDLRVDYHDSSVDELIRIYKHSQSEWAQEWRDSMNDLPEMNMKREFRVA</sequence>
<gene>
    <name evidence="1" type="ORF">EU98_0499</name>
</gene>
<dbReference type="eggNOG" id="COG3342">
    <property type="taxonomic scope" value="Bacteria"/>
</dbReference>
<dbReference type="Pfam" id="PF06267">
    <property type="entry name" value="DUF1028"/>
    <property type="match status" value="1"/>
</dbReference>
<dbReference type="PANTHER" id="PTHR39328:SF1">
    <property type="entry name" value="BLL2871 PROTEIN"/>
    <property type="match status" value="1"/>
</dbReference>
<dbReference type="Proteomes" id="UP000030533">
    <property type="component" value="Unassembled WGS sequence"/>
</dbReference>
<protein>
    <recommendedName>
        <fullName evidence="3">DUF1028 domain-containing protein</fullName>
    </recommendedName>
</protein>
<comment type="caution">
    <text evidence="1">The sequence shown here is derived from an EMBL/GenBank/DDBJ whole genome shotgun (WGS) entry which is preliminary data.</text>
</comment>
<organism evidence="1 2">
    <name type="scientific">Prochlorococcus marinus str. MIT 9314</name>
    <dbReference type="NCBI Taxonomy" id="167548"/>
    <lineage>
        <taxon>Bacteria</taxon>
        <taxon>Bacillati</taxon>
        <taxon>Cyanobacteriota</taxon>
        <taxon>Cyanophyceae</taxon>
        <taxon>Synechococcales</taxon>
        <taxon>Prochlorococcaceae</taxon>
        <taxon>Prochlorococcus</taxon>
    </lineage>
</organism>
<dbReference type="AlphaFoldDB" id="A0A0A2AQ94"/>
<dbReference type="PANTHER" id="PTHR39328">
    <property type="entry name" value="BLL2871 PROTEIN"/>
    <property type="match status" value="1"/>
</dbReference>
<name>A0A0A2AQ94_PROMR</name>
<evidence type="ECO:0008006" key="3">
    <source>
        <dbReference type="Google" id="ProtNLM"/>
    </source>
</evidence>
<evidence type="ECO:0000313" key="2">
    <source>
        <dbReference type="Proteomes" id="UP000030533"/>
    </source>
</evidence>
<reference evidence="2" key="1">
    <citation type="journal article" date="2014" name="Sci. Data">
        <title>Genomes of diverse isolates of the marine cyanobacterium Prochlorococcus.</title>
        <authorList>
            <person name="Biller S."/>
            <person name="Berube P."/>
            <person name="Thompson J."/>
            <person name="Kelly L."/>
            <person name="Roggensack S."/>
            <person name="Awad L."/>
            <person name="Roache-Johnson K."/>
            <person name="Ding H."/>
            <person name="Giovannoni S.J."/>
            <person name="Moore L.R."/>
            <person name="Chisholm S.W."/>
        </authorList>
    </citation>
    <scope>NUCLEOTIDE SEQUENCE [LARGE SCALE GENOMIC DNA]</scope>
    <source>
        <strain evidence="2">MIT 9314</strain>
    </source>
</reference>
<proteinExistence type="predicted"/>
<dbReference type="InterPro" id="IPR010430">
    <property type="entry name" value="DUF1028"/>
</dbReference>